<dbReference type="RefSeq" id="XP_007803118.1">
    <property type="nucleotide sequence ID" value="XM_007804927.1"/>
</dbReference>
<keyword evidence="6" id="KW-0508">mRNA splicing</keyword>
<feature type="compositionally biased region" description="Basic and acidic residues" evidence="8">
    <location>
        <begin position="100"/>
        <end position="142"/>
    </location>
</feature>
<proteinExistence type="inferred from homology"/>
<dbReference type="InterPro" id="IPR039853">
    <property type="entry name" value="Pinin"/>
</dbReference>
<dbReference type="GO" id="GO:0008380">
    <property type="term" value="P:RNA splicing"/>
    <property type="evidence" value="ECO:0007669"/>
    <property type="project" value="UniProtKB-KW"/>
</dbReference>
<accession>U1HLT1</accession>
<evidence type="ECO:0000256" key="6">
    <source>
        <dbReference type="ARBA" id="ARBA00023187"/>
    </source>
</evidence>
<evidence type="ECO:0000256" key="2">
    <source>
        <dbReference type="ARBA" id="ARBA00010386"/>
    </source>
</evidence>
<dbReference type="Proteomes" id="UP000019373">
    <property type="component" value="Unassembled WGS sequence"/>
</dbReference>
<evidence type="ECO:0000256" key="1">
    <source>
        <dbReference type="ARBA" id="ARBA00004123"/>
    </source>
</evidence>
<evidence type="ECO:0000256" key="3">
    <source>
        <dbReference type="ARBA" id="ARBA00022664"/>
    </source>
</evidence>
<dbReference type="PANTHER" id="PTHR12707:SF0">
    <property type="entry name" value="PININ"/>
    <property type="match status" value="1"/>
</dbReference>
<comment type="subcellular location">
    <subcellularLocation>
        <location evidence="1">Nucleus</location>
    </subcellularLocation>
</comment>
<evidence type="ECO:0000313" key="10">
    <source>
        <dbReference type="EMBL" id="ERF71230.1"/>
    </source>
</evidence>
<evidence type="ECO:0000259" key="9">
    <source>
        <dbReference type="Pfam" id="PF04696"/>
    </source>
</evidence>
<dbReference type="GO" id="GO:0071013">
    <property type="term" value="C:catalytic step 2 spliceosome"/>
    <property type="evidence" value="ECO:0007669"/>
    <property type="project" value="TreeGrafter"/>
</dbReference>
<dbReference type="eggNOG" id="KOG3756">
    <property type="taxonomic scope" value="Eukaryota"/>
</dbReference>
<dbReference type="GeneID" id="19242999"/>
<reference evidence="11" key="1">
    <citation type="journal article" date="2014" name="BMC Genomics">
        <title>Genome characteristics reveal the impact of lichenization on lichen-forming fungus Endocarpon pusillum Hedwig (Verrucariales, Ascomycota).</title>
        <authorList>
            <person name="Wang Y.-Y."/>
            <person name="Liu B."/>
            <person name="Zhang X.-Y."/>
            <person name="Zhou Q.-M."/>
            <person name="Zhang T."/>
            <person name="Li H."/>
            <person name="Yu Y.-F."/>
            <person name="Zhang X.-L."/>
            <person name="Hao X.-Y."/>
            <person name="Wang M."/>
            <person name="Wang L."/>
            <person name="Wei J.-C."/>
        </authorList>
    </citation>
    <scope>NUCLEOTIDE SEQUENCE [LARGE SCALE GENOMIC DNA]</scope>
    <source>
        <strain evidence="11">Z07020 / HMAS-L-300199</strain>
    </source>
</reference>
<name>U1HLT1_ENDPU</name>
<dbReference type="OMA" id="ALYYKPW"/>
<dbReference type="GO" id="GO:0006397">
    <property type="term" value="P:mRNA processing"/>
    <property type="evidence" value="ECO:0007669"/>
    <property type="project" value="UniProtKB-KW"/>
</dbReference>
<evidence type="ECO:0000313" key="11">
    <source>
        <dbReference type="Proteomes" id="UP000019373"/>
    </source>
</evidence>
<feature type="compositionally biased region" description="Polar residues" evidence="8">
    <location>
        <begin position="216"/>
        <end position="226"/>
    </location>
</feature>
<protein>
    <recommendedName>
        <fullName evidence="9">Pinin/SDK/MemA protein domain-containing protein</fullName>
    </recommendedName>
</protein>
<feature type="compositionally biased region" description="Basic and acidic residues" evidence="8">
    <location>
        <begin position="192"/>
        <end position="215"/>
    </location>
</feature>
<evidence type="ECO:0000256" key="8">
    <source>
        <dbReference type="SAM" id="MobiDB-lite"/>
    </source>
</evidence>
<feature type="domain" description="Pinin/SDK/MemA protein" evidence="9">
    <location>
        <begin position="73"/>
        <end position="187"/>
    </location>
</feature>
<feature type="compositionally biased region" description="Acidic residues" evidence="8">
    <location>
        <begin position="306"/>
        <end position="317"/>
    </location>
</feature>
<evidence type="ECO:0000256" key="4">
    <source>
        <dbReference type="ARBA" id="ARBA00023015"/>
    </source>
</evidence>
<evidence type="ECO:0000256" key="5">
    <source>
        <dbReference type="ARBA" id="ARBA00023163"/>
    </source>
</evidence>
<dbReference type="OrthoDB" id="330772at2759"/>
<comment type="similarity">
    <text evidence="2">Belongs to the pinin family.</text>
</comment>
<keyword evidence="11" id="KW-1185">Reference proteome</keyword>
<sequence length="317" mass="35901">MISSAVIVPEPEDLSPTSPLHKRRQSAELYHDSFKRPRLEGQLRKDSDGYTVTPSAASPPRRKPSITGSGAVEERKRGQRLFGALLGTLSQSSTTTAQRRRADIEKKQLGKLQQRDEELEDEVRRKREKLDIARRKEEKVWEEQSTQLRHSNLLARAHFLETRAEPTLFYRPWELRAEEEDRIKGQIQAAEKAVENEVNEHQRRKEDEDNKKNEGQHPSFSASQIDGAQPPQQPGNEENVTKQDGQPKAELVGADATNEEQATTGSSVLEVDAVNYDDNTETQASALEDEARKQEEKTSEDHGGEELVEGQEDDVIY</sequence>
<feature type="compositionally biased region" description="Low complexity" evidence="8">
    <location>
        <begin position="83"/>
        <end position="97"/>
    </location>
</feature>
<feature type="region of interest" description="Disordered" evidence="8">
    <location>
        <begin position="186"/>
        <end position="317"/>
    </location>
</feature>
<keyword evidence="5" id="KW-0804">Transcription</keyword>
<feature type="compositionally biased region" description="Basic and acidic residues" evidence="8">
    <location>
        <begin position="289"/>
        <end position="305"/>
    </location>
</feature>
<dbReference type="AlphaFoldDB" id="U1HLT1"/>
<dbReference type="InterPro" id="IPR006786">
    <property type="entry name" value="Pinin_SDK_MemA"/>
</dbReference>
<dbReference type="EMBL" id="KE721230">
    <property type="protein sequence ID" value="ERF71230.1"/>
    <property type="molecule type" value="Genomic_DNA"/>
</dbReference>
<keyword evidence="3" id="KW-0507">mRNA processing</keyword>
<keyword evidence="7" id="KW-0539">Nucleus</keyword>
<evidence type="ECO:0000256" key="7">
    <source>
        <dbReference type="ARBA" id="ARBA00023242"/>
    </source>
</evidence>
<feature type="compositionally biased region" description="Basic and acidic residues" evidence="8">
    <location>
        <begin position="25"/>
        <end position="48"/>
    </location>
</feature>
<gene>
    <name evidence="10" type="ORF">EPUS_08148</name>
</gene>
<keyword evidence="4" id="KW-0805">Transcription regulation</keyword>
<organism evidence="10 11">
    <name type="scientific">Endocarpon pusillum (strain Z07020 / HMAS-L-300199)</name>
    <name type="common">Lichen-forming fungus</name>
    <dbReference type="NCBI Taxonomy" id="1263415"/>
    <lineage>
        <taxon>Eukaryota</taxon>
        <taxon>Fungi</taxon>
        <taxon>Dikarya</taxon>
        <taxon>Ascomycota</taxon>
        <taxon>Pezizomycotina</taxon>
        <taxon>Eurotiomycetes</taxon>
        <taxon>Chaetothyriomycetidae</taxon>
        <taxon>Verrucariales</taxon>
        <taxon>Verrucariaceae</taxon>
        <taxon>Endocarpon</taxon>
    </lineage>
</organism>
<dbReference type="HOGENOM" id="CLU_049352_2_0_1"/>
<dbReference type="PANTHER" id="PTHR12707">
    <property type="entry name" value="PINN"/>
    <property type="match status" value="1"/>
</dbReference>
<dbReference type="Pfam" id="PF04696">
    <property type="entry name" value="Pinin_SDK_memA"/>
    <property type="match status" value="1"/>
</dbReference>
<feature type="region of interest" description="Disordered" evidence="8">
    <location>
        <begin position="1"/>
        <end position="147"/>
    </location>
</feature>